<dbReference type="EnsemblMetazoa" id="GBRI008465-RA">
    <property type="protein sequence ID" value="GBRI008465-PA"/>
    <property type="gene ID" value="GBRI008465"/>
</dbReference>
<feature type="region of interest" description="Disordered" evidence="1">
    <location>
        <begin position="261"/>
        <end position="280"/>
    </location>
</feature>
<feature type="compositionally biased region" description="Basic and acidic residues" evidence="1">
    <location>
        <begin position="81"/>
        <end position="93"/>
    </location>
</feature>
<protein>
    <submittedName>
        <fullName evidence="2">Uncharacterized protein</fullName>
    </submittedName>
</protein>
<reference evidence="3" key="1">
    <citation type="submission" date="2014-03" db="EMBL/GenBank/DDBJ databases">
        <authorList>
            <person name="Aksoy S."/>
            <person name="Warren W."/>
            <person name="Wilson R.K."/>
        </authorList>
    </citation>
    <scope>NUCLEOTIDE SEQUENCE [LARGE SCALE GENOMIC DNA]</scope>
    <source>
        <strain evidence="3">IAEA</strain>
    </source>
</reference>
<dbReference type="VEuPathDB" id="VectorBase:GBRI008465"/>
<dbReference type="Proteomes" id="UP000091820">
    <property type="component" value="Unassembled WGS sequence"/>
</dbReference>
<proteinExistence type="predicted"/>
<feature type="compositionally biased region" description="Basic residues" evidence="1">
    <location>
        <begin position="94"/>
        <end position="108"/>
    </location>
</feature>
<evidence type="ECO:0000256" key="1">
    <source>
        <dbReference type="SAM" id="MobiDB-lite"/>
    </source>
</evidence>
<keyword evidence="3" id="KW-1185">Reference proteome</keyword>
<reference evidence="2" key="2">
    <citation type="submission" date="2020-05" db="UniProtKB">
        <authorList>
            <consortium name="EnsemblMetazoa"/>
        </authorList>
    </citation>
    <scope>IDENTIFICATION</scope>
    <source>
        <strain evidence="2">IAEA</strain>
    </source>
</reference>
<accession>A0A1A9W706</accession>
<name>A0A1A9W706_9MUSC</name>
<dbReference type="AlphaFoldDB" id="A0A1A9W706"/>
<feature type="compositionally biased region" description="Basic and acidic residues" evidence="1">
    <location>
        <begin position="22"/>
        <end position="31"/>
    </location>
</feature>
<feature type="region of interest" description="Disordered" evidence="1">
    <location>
        <begin position="22"/>
        <end position="53"/>
    </location>
</feature>
<evidence type="ECO:0000313" key="2">
    <source>
        <dbReference type="EnsemblMetazoa" id="GBRI008465-PA"/>
    </source>
</evidence>
<feature type="compositionally biased region" description="Polar residues" evidence="1">
    <location>
        <begin position="32"/>
        <end position="45"/>
    </location>
</feature>
<dbReference type="STRING" id="37001.A0A1A9W706"/>
<feature type="compositionally biased region" description="Basic and acidic residues" evidence="1">
    <location>
        <begin position="169"/>
        <end position="181"/>
    </location>
</feature>
<organism evidence="2 3">
    <name type="scientific">Glossina brevipalpis</name>
    <dbReference type="NCBI Taxonomy" id="37001"/>
    <lineage>
        <taxon>Eukaryota</taxon>
        <taxon>Metazoa</taxon>
        <taxon>Ecdysozoa</taxon>
        <taxon>Arthropoda</taxon>
        <taxon>Hexapoda</taxon>
        <taxon>Insecta</taxon>
        <taxon>Pterygota</taxon>
        <taxon>Neoptera</taxon>
        <taxon>Endopterygota</taxon>
        <taxon>Diptera</taxon>
        <taxon>Brachycera</taxon>
        <taxon>Muscomorpha</taxon>
        <taxon>Hippoboscoidea</taxon>
        <taxon>Glossinidae</taxon>
        <taxon>Glossina</taxon>
    </lineage>
</organism>
<evidence type="ECO:0000313" key="3">
    <source>
        <dbReference type="Proteomes" id="UP000091820"/>
    </source>
</evidence>
<feature type="region of interest" description="Disordered" evidence="1">
    <location>
        <begin position="65"/>
        <end position="191"/>
    </location>
</feature>
<feature type="compositionally biased region" description="Basic and acidic residues" evidence="1">
    <location>
        <begin position="109"/>
        <end position="149"/>
    </location>
</feature>
<feature type="compositionally biased region" description="Basic and acidic residues" evidence="1">
    <location>
        <begin position="267"/>
        <end position="280"/>
    </location>
</feature>
<sequence>MDVSKDYHKTPEKFGKLLNEVPSRKFKEKMDSNTQALGEMQQTPRRSCRKSIKPLQDYVQIVSQTMRSTKKSIFSEEDSQDKDYELADQEKPKRTPAKAGRRSRKTRRDSKTKVSELHESKDKEHNTTEDEQIKLNHTRKENNLEKILEDVELEGREDENKENIQVIGKKRENEDELKEYSNENNNEGDKQFQVAKAELQKSLTIETQNGCTSSEKKDTRLSIQKGRINDSVHTEEQEEYMSIKKDIINQEEEKHLFTKENSNNEIGHIEEQNEAKSNEEQGDVEMHGINEIIIEQEQYSIKGRVQKENCRQTFPEGANKDITFQENCNQTYTEDASKDAAAIVKTAEVIEINTISMQMDQEMVAEEETTHADVLVDVIKENEIHDELLKPENENISKSHDGISFAKENSNNEIGHIEEQNEAKSNEEQGDFEMHAINEVIIEQEQYSIKGRLQTENCYQTYTEDASKDAAAIVKTAEVIEINTINMQMSQHVVAEEADVLVDVVKENEIHDELLKPENENISKSHDGISLQIPTEKQEGFGSYLKTKDFDMEDLGLNPLEDDTAQLPQKPYQSLNPAEVNNKPKYEQGNEEFGTEAVLDKVFGEDDEMPSLIYCDDDEDGDYDDYDIEFKKIDSTVIIIEDEIVEDIKSTTFTRDDEVQTFELSDDESEDLTKTPVKSKPVMIRPTCSEKQTQTPSTTRKVRKICRFPTPHSNKLNLFANNMKNYEQRPDQEDSLDKFIDSPVTITTSEPKEALLRGIRKRSLSLCIDGMENDYNPPPKDNLVRPPKIVSFRTPTLGNPQKKKEIMKSDVEAFKTFKNEHVTKRRKRSMSLDEIMNRIPKLRGTGEDSHFHI</sequence>